<dbReference type="Pfam" id="PF14945">
    <property type="entry name" value="LLC1"/>
    <property type="match status" value="1"/>
</dbReference>
<proteinExistence type="predicted"/>
<sequence>MANSQQTSKPINFVHQDENWKAHLKTEKDSADIWPHKWGFLADVYKEYEEEHAKLMETINGGPLQSTTRSETPPEKKIQVEPSPPIPKTSQGFIGWRSGHAHLQLEKYNTVNHRRRRLNKGTCI</sequence>
<evidence type="ECO:0000313" key="2">
    <source>
        <dbReference type="EMBL" id="RVE72436.1"/>
    </source>
</evidence>
<evidence type="ECO:0000256" key="1">
    <source>
        <dbReference type="SAM" id="MobiDB-lite"/>
    </source>
</evidence>
<dbReference type="AlphaFoldDB" id="A0A3S2PD53"/>
<organism evidence="2 3">
    <name type="scientific">Oryzias javanicus</name>
    <name type="common">Javanese ricefish</name>
    <name type="synonym">Aplocheilus javanicus</name>
    <dbReference type="NCBI Taxonomy" id="123683"/>
    <lineage>
        <taxon>Eukaryota</taxon>
        <taxon>Metazoa</taxon>
        <taxon>Chordata</taxon>
        <taxon>Craniata</taxon>
        <taxon>Vertebrata</taxon>
        <taxon>Euteleostomi</taxon>
        <taxon>Actinopterygii</taxon>
        <taxon>Neopterygii</taxon>
        <taxon>Teleostei</taxon>
        <taxon>Neoteleostei</taxon>
        <taxon>Acanthomorphata</taxon>
        <taxon>Ovalentaria</taxon>
        <taxon>Atherinomorphae</taxon>
        <taxon>Beloniformes</taxon>
        <taxon>Adrianichthyidae</taxon>
        <taxon>Oryziinae</taxon>
        <taxon>Oryzias</taxon>
    </lineage>
</organism>
<dbReference type="PANTHER" id="PTHR31909">
    <property type="entry name" value="CHROMOSOME 20 ORF85 FAMILY MEMBER"/>
    <property type="match status" value="1"/>
</dbReference>
<gene>
    <name evidence="2" type="ORF">OJAV_G00042410</name>
</gene>
<dbReference type="Proteomes" id="UP000283210">
    <property type="component" value="Chromosome 5"/>
</dbReference>
<keyword evidence="3" id="KW-1185">Reference proteome</keyword>
<dbReference type="EMBL" id="CM012441">
    <property type="protein sequence ID" value="RVE72436.1"/>
    <property type="molecule type" value="Genomic_DNA"/>
</dbReference>
<dbReference type="InterPro" id="IPR020339">
    <property type="entry name" value="C20orf85-like"/>
</dbReference>
<reference evidence="2 3" key="1">
    <citation type="submission" date="2018-11" db="EMBL/GenBank/DDBJ databases">
        <authorList>
            <person name="Lopez-Roques C."/>
            <person name="Donnadieu C."/>
            <person name="Bouchez O."/>
            <person name="Klopp C."/>
            <person name="Cabau C."/>
            <person name="Zahm M."/>
        </authorList>
    </citation>
    <scope>NUCLEOTIDE SEQUENCE [LARGE SCALE GENOMIC DNA]</scope>
    <source>
        <strain evidence="2">RS831</strain>
        <tissue evidence="2">Whole body</tissue>
    </source>
</reference>
<reference evidence="2 3" key="2">
    <citation type="submission" date="2019-01" db="EMBL/GenBank/DDBJ databases">
        <title>A chromosome length genome reference of the Java medaka (oryzias javanicus).</title>
        <authorList>
            <person name="Herpin A."/>
            <person name="Takehana Y."/>
            <person name="Naruse K."/>
            <person name="Ansai S."/>
            <person name="Kawaguchi M."/>
        </authorList>
    </citation>
    <scope>NUCLEOTIDE SEQUENCE [LARGE SCALE GENOMIC DNA]</scope>
    <source>
        <strain evidence="2">RS831</strain>
        <tissue evidence="2">Whole body</tissue>
    </source>
</reference>
<dbReference type="OMA" id="QIWKDHI"/>
<name>A0A3S2PD53_ORYJA</name>
<accession>A0A3S2PD53</accession>
<evidence type="ECO:0000313" key="3">
    <source>
        <dbReference type="Proteomes" id="UP000283210"/>
    </source>
</evidence>
<dbReference type="OrthoDB" id="10031946at2759"/>
<dbReference type="PANTHER" id="PTHR31909:SF3">
    <property type="entry name" value="SIMILAR TO PROTEIN C20ORF85 HOMOLOG"/>
    <property type="match status" value="1"/>
</dbReference>
<feature type="region of interest" description="Disordered" evidence="1">
    <location>
        <begin position="58"/>
        <end position="92"/>
    </location>
</feature>
<protein>
    <submittedName>
        <fullName evidence="2">Uncharacterized protein</fullName>
    </submittedName>
</protein>